<dbReference type="InterPro" id="IPR050194">
    <property type="entry name" value="Glycosyltransferase_grp1"/>
</dbReference>
<dbReference type="InterPro" id="IPR001296">
    <property type="entry name" value="Glyco_trans_1"/>
</dbReference>
<feature type="transmembrane region" description="Helical" evidence="1">
    <location>
        <begin position="99"/>
        <end position="118"/>
    </location>
</feature>
<dbReference type="PANTHER" id="PTHR45947:SF3">
    <property type="entry name" value="SULFOQUINOVOSYL TRANSFERASE SQD2"/>
    <property type="match status" value="1"/>
</dbReference>
<proteinExistence type="predicted"/>
<evidence type="ECO:0000259" key="2">
    <source>
        <dbReference type="Pfam" id="PF00534"/>
    </source>
</evidence>
<dbReference type="PANTHER" id="PTHR45947">
    <property type="entry name" value="SULFOQUINOVOSYL TRANSFERASE SQD2"/>
    <property type="match status" value="1"/>
</dbReference>
<keyword evidence="1" id="KW-0812">Transmembrane</keyword>
<dbReference type="EMBL" id="CP041345">
    <property type="protein sequence ID" value="QKG80956.1"/>
    <property type="molecule type" value="Genomic_DNA"/>
</dbReference>
<dbReference type="KEGG" id="ttz:FHG85_12015"/>
<name>A0A7D3XNI2_9BACT</name>
<dbReference type="SUPFAM" id="SSF53756">
    <property type="entry name" value="UDP-Glycosyltransferase/glycogen phosphorylase"/>
    <property type="match status" value="1"/>
</dbReference>
<feature type="domain" description="Glycosyl transferase family 1" evidence="2">
    <location>
        <begin position="201"/>
        <end position="370"/>
    </location>
</feature>
<reference evidence="3 4" key="1">
    <citation type="submission" date="2019-07" db="EMBL/GenBank/DDBJ databases">
        <title>Thalassofilum flectens gen. nov., sp. nov., a novel moderate thermophilic anaerobe from a shallow sea hot spring in Kunashir Island (Russia), representing a new family in the order Bacteroidales, and proposal of Thalassofilacea fam. nov.</title>
        <authorList>
            <person name="Kochetkova T.V."/>
            <person name="Podosokorskaya O.A."/>
            <person name="Novikov A."/>
            <person name="Elcheninov A.G."/>
            <person name="Toshchakov S.V."/>
            <person name="Kublanov I.V."/>
        </authorList>
    </citation>
    <scope>NUCLEOTIDE SEQUENCE [LARGE SCALE GENOMIC DNA]</scope>
    <source>
        <strain evidence="3 4">38-H</strain>
    </source>
</reference>
<dbReference type="Proteomes" id="UP000500961">
    <property type="component" value="Chromosome"/>
</dbReference>
<dbReference type="CDD" id="cd03801">
    <property type="entry name" value="GT4_PimA-like"/>
    <property type="match status" value="1"/>
</dbReference>
<keyword evidence="3" id="KW-0808">Transferase</keyword>
<dbReference type="RefSeq" id="WP_173076227.1">
    <property type="nucleotide sequence ID" value="NZ_CP041345.1"/>
</dbReference>
<keyword evidence="1" id="KW-1133">Transmembrane helix</keyword>
<organism evidence="3 4">
    <name type="scientific">Tenuifilum thalassicum</name>
    <dbReference type="NCBI Taxonomy" id="2590900"/>
    <lineage>
        <taxon>Bacteria</taxon>
        <taxon>Pseudomonadati</taxon>
        <taxon>Bacteroidota</taxon>
        <taxon>Bacteroidia</taxon>
        <taxon>Bacteroidales</taxon>
        <taxon>Tenuifilaceae</taxon>
        <taxon>Tenuifilum</taxon>
    </lineage>
</organism>
<protein>
    <submittedName>
        <fullName evidence="3">Glycosyltransferase family 4 protein</fullName>
    </submittedName>
</protein>
<dbReference type="Gene3D" id="3.40.50.2000">
    <property type="entry name" value="Glycogen Phosphorylase B"/>
    <property type="match status" value="2"/>
</dbReference>
<evidence type="ECO:0000313" key="3">
    <source>
        <dbReference type="EMBL" id="QKG80956.1"/>
    </source>
</evidence>
<evidence type="ECO:0000313" key="4">
    <source>
        <dbReference type="Proteomes" id="UP000500961"/>
    </source>
</evidence>
<dbReference type="Pfam" id="PF00534">
    <property type="entry name" value="Glycos_transf_1"/>
    <property type="match status" value="1"/>
</dbReference>
<dbReference type="GO" id="GO:0016758">
    <property type="term" value="F:hexosyltransferase activity"/>
    <property type="evidence" value="ECO:0007669"/>
    <property type="project" value="TreeGrafter"/>
</dbReference>
<gene>
    <name evidence="3" type="ORF">FHG85_12015</name>
</gene>
<evidence type="ECO:0000256" key="1">
    <source>
        <dbReference type="SAM" id="Phobius"/>
    </source>
</evidence>
<sequence length="393" mass="44317">MSTSSIKKYNQIVIFTAETYPSVAGDGRNALLVGSKLAAKGHRVLLISLNPNNLLQPYETINGVQIERVAYNYKTKLGRAILRLNLLWHLQKLKNPKTIWLIYGAMPGFRTIMLAAILKGVSFIFRSTLWGFDDAYTLAGKPLKFFTRVLLKKVNGYYALNSSFASSWISVFGQSNIFKSFQGVELGRFNIKNRNEIRALTRQELGIPPDQPAILMVGHLIHRKGFPEIIDWIGKIDDEYILIHLGSYQASEWDTVSLYNGEMSQHKSYAEKVLGDKIRFLGRHNDTYKFYLASDIFLMASYAEGYPPNSVNEALAAGLPVITRKIPGVTDTITDGLNGFHFSSEKEFSAKLSSLIHNKPRRIEMGRNAQIFASDKLNINLIVDRLETFINAI</sequence>
<keyword evidence="1" id="KW-0472">Membrane</keyword>
<accession>A0A7D3XNI2</accession>
<dbReference type="AlphaFoldDB" id="A0A7D3XNI2"/>
<keyword evidence="4" id="KW-1185">Reference proteome</keyword>